<sequence length="810" mass="87860">MAAVEPITTGPEEDQDKMAPPEEDTAIKETSTPLDFTELTPSQFGISVKSFIPSSSVSKDKTRLAQIKARRRSSVGVRGSPETNSLIRFIAQQRMKTPPAPQTPKPVRGSPLFPRVTSTLRQKMASFQSLMDVAESDACDPTPVRDGSAGGCIMTRDYLSDGISRSEGKENNPPTSPTPSKKRRLGPLDGCGSEISEAEQEEAAGQQQSPSRPASDHPAAASPPRRAPPAHVSPVPFLLQIKPSEDDSTETCAAKKKKQVRFGGPLSPEFFDKNLPPSTPLQKGGTPARAPTPGGSFQPRSALKTPQRREADAPQCEPERYSPAVFGASPTFAVSRKHRRLSEDGELLFLPMEEFDSVMTADSELAPDAQPLNLNAAFHEESLPPVLAEFDTKSSQSSQMDLMEERKSVPEENGSEAADESPTPARSSSRRRKTEREPKSEPRARPGNRKRKQPEESNPVKRSTRAAAKTACRKIKKASSAARRWDKDVDRSLYGSRAYASKNPGLSPIRERLSFGSQTPKSCAAQSKKSFVILEVAKNAQENDDSVVTKDTPSPTSGKENSRPSRSPLRRRGQRKVSVADSEESRDQAGGKTEQLLEEQSSSSLEFSVGTPSKPGLAPQADVNAEEPDARIPADTSCADTGRTEDHTSLCSSSPAAEEPSTAEPKLKRAKRGRRSSQKCPPEEDQSRCGKEGNGLRGQAASLISDLQEEAWGARADLAPWQADFNFEDVFKPAARRGQRSVRRSLRNQHGSEQSAGTAGLAWLPHTSPDSVKEARRKTRQRRLSASLPVQSPLPEGTQDASLDLTGDSQ</sequence>
<dbReference type="CTD" id="157313"/>
<keyword evidence="10" id="KW-1185">Reference proteome</keyword>
<dbReference type="GO" id="GO:0051983">
    <property type="term" value="P:regulation of chromosome segregation"/>
    <property type="evidence" value="ECO:0007669"/>
    <property type="project" value="TreeGrafter"/>
</dbReference>
<evidence type="ECO:0000313" key="10">
    <source>
        <dbReference type="Proteomes" id="UP000264800"/>
    </source>
</evidence>
<dbReference type="GO" id="GO:0005694">
    <property type="term" value="C:chromosome"/>
    <property type="evidence" value="ECO:0007669"/>
    <property type="project" value="TreeGrafter"/>
</dbReference>
<feature type="region of interest" description="Disordered" evidence="7">
    <location>
        <begin position="135"/>
        <end position="323"/>
    </location>
</feature>
<dbReference type="PANTHER" id="PTHR21603">
    <property type="entry name" value="ANTIGEN KI-67-LIKE PROTEIN"/>
    <property type="match status" value="1"/>
</dbReference>
<feature type="region of interest" description="Disordered" evidence="7">
    <location>
        <begin position="385"/>
        <end position="526"/>
    </location>
</feature>
<dbReference type="GO" id="GO:0005634">
    <property type="term" value="C:nucleus"/>
    <property type="evidence" value="ECO:0007669"/>
    <property type="project" value="UniProtKB-SubCell"/>
</dbReference>
<feature type="region of interest" description="Disordered" evidence="7">
    <location>
        <begin position="735"/>
        <end position="810"/>
    </location>
</feature>
<evidence type="ECO:0000256" key="6">
    <source>
        <dbReference type="ARBA" id="ARBA00023306"/>
    </source>
</evidence>
<evidence type="ECO:0000256" key="2">
    <source>
        <dbReference type="ARBA" id="ARBA00022499"/>
    </source>
</evidence>
<dbReference type="STRING" id="37003.ENSKMAP00000011718"/>
<evidence type="ECO:0000256" key="3">
    <source>
        <dbReference type="ARBA" id="ARBA00022553"/>
    </source>
</evidence>
<dbReference type="InterPro" id="IPR029334">
    <property type="entry name" value="PP1-bd"/>
</dbReference>
<keyword evidence="6" id="KW-0131">Cell cycle</keyword>
<dbReference type="GeneID" id="108234920"/>
<feature type="compositionally biased region" description="Basic and acidic residues" evidence="7">
    <location>
        <begin position="434"/>
        <end position="444"/>
    </location>
</feature>
<feature type="compositionally biased region" description="Polar residues" evidence="7">
    <location>
        <begin position="748"/>
        <end position="757"/>
    </location>
</feature>
<feature type="compositionally biased region" description="Low complexity" evidence="7">
    <location>
        <begin position="652"/>
        <end position="664"/>
    </location>
</feature>
<feature type="compositionally biased region" description="Basic residues" evidence="7">
    <location>
        <begin position="735"/>
        <end position="747"/>
    </location>
</feature>
<dbReference type="GO" id="GO:0007088">
    <property type="term" value="P:regulation of mitotic nuclear division"/>
    <property type="evidence" value="ECO:0007669"/>
    <property type="project" value="TreeGrafter"/>
</dbReference>
<accession>A0A3Q3A5P4</accession>
<reference evidence="9" key="2">
    <citation type="submission" date="2025-09" db="UniProtKB">
        <authorList>
            <consortium name="Ensembl"/>
        </authorList>
    </citation>
    <scope>IDENTIFICATION</scope>
</reference>
<dbReference type="GeneTree" id="ENSGT00940000167358"/>
<feature type="region of interest" description="Disordered" evidence="7">
    <location>
        <begin position="538"/>
        <end position="702"/>
    </location>
</feature>
<dbReference type="OrthoDB" id="9947694at2759"/>
<dbReference type="RefSeq" id="XP_037835005.1">
    <property type="nucleotide sequence ID" value="XM_037979077.1"/>
</dbReference>
<dbReference type="Pfam" id="PF15276">
    <property type="entry name" value="PP1_bind"/>
    <property type="match status" value="1"/>
</dbReference>
<keyword evidence="3" id="KW-0597">Phosphoprotein</keyword>
<feature type="compositionally biased region" description="Low complexity" evidence="7">
    <location>
        <begin position="284"/>
        <end position="295"/>
    </location>
</feature>
<feature type="compositionally biased region" description="Basic residues" evidence="7">
    <location>
        <begin position="668"/>
        <end position="677"/>
    </location>
</feature>
<name>A0A3Q3A5P4_KRYMA</name>
<feature type="region of interest" description="Disordered" evidence="7">
    <location>
        <begin position="94"/>
        <end position="113"/>
    </location>
</feature>
<proteinExistence type="predicted"/>
<dbReference type="PANTHER" id="PTHR21603:SF18">
    <property type="entry name" value="ANTIGEN KI-67-LIKE PROTEIN"/>
    <property type="match status" value="1"/>
</dbReference>
<organism evidence="9 10">
    <name type="scientific">Kryptolebias marmoratus</name>
    <name type="common">Mangrove killifish</name>
    <name type="synonym">Rivulus marmoratus</name>
    <dbReference type="NCBI Taxonomy" id="37003"/>
    <lineage>
        <taxon>Eukaryota</taxon>
        <taxon>Metazoa</taxon>
        <taxon>Chordata</taxon>
        <taxon>Craniata</taxon>
        <taxon>Vertebrata</taxon>
        <taxon>Euteleostomi</taxon>
        <taxon>Actinopterygii</taxon>
        <taxon>Neopterygii</taxon>
        <taxon>Teleostei</taxon>
        <taxon>Neoteleostei</taxon>
        <taxon>Acanthomorphata</taxon>
        <taxon>Ovalentaria</taxon>
        <taxon>Atherinomorphae</taxon>
        <taxon>Cyprinodontiformes</taxon>
        <taxon>Rivulidae</taxon>
        <taxon>Kryptolebias</taxon>
    </lineage>
</organism>
<comment type="subcellular location">
    <subcellularLocation>
        <location evidence="1">Nucleus</location>
    </subcellularLocation>
</comment>
<reference evidence="9" key="1">
    <citation type="submission" date="2025-08" db="UniProtKB">
        <authorList>
            <consortium name="Ensembl"/>
        </authorList>
    </citation>
    <scope>IDENTIFICATION</scope>
</reference>
<evidence type="ECO:0000256" key="1">
    <source>
        <dbReference type="ARBA" id="ARBA00004123"/>
    </source>
</evidence>
<dbReference type="KEGG" id="kmr:108234920"/>
<keyword evidence="5" id="KW-0539">Nucleus</keyword>
<dbReference type="Proteomes" id="UP000264800">
    <property type="component" value="Unplaced"/>
</dbReference>
<evidence type="ECO:0000256" key="5">
    <source>
        <dbReference type="ARBA" id="ARBA00023242"/>
    </source>
</evidence>
<keyword evidence="4" id="KW-0832">Ubl conjugation</keyword>
<dbReference type="RefSeq" id="XP_017270026.1">
    <property type="nucleotide sequence ID" value="XM_017414537.3"/>
</dbReference>
<feature type="compositionally biased region" description="Polar residues" evidence="7">
    <location>
        <begin position="515"/>
        <end position="526"/>
    </location>
</feature>
<evidence type="ECO:0000259" key="8">
    <source>
        <dbReference type="Pfam" id="PF15276"/>
    </source>
</evidence>
<feature type="domain" description="PP1-binding" evidence="8">
    <location>
        <begin position="256"/>
        <end position="305"/>
    </location>
</feature>
<protein>
    <submittedName>
        <fullName evidence="9">Cell division cycle associated 2</fullName>
    </submittedName>
</protein>
<evidence type="ECO:0000256" key="7">
    <source>
        <dbReference type="SAM" id="MobiDB-lite"/>
    </source>
</evidence>
<dbReference type="Ensembl" id="ENSKMAT00000011897.1">
    <property type="protein sequence ID" value="ENSKMAP00000011718.1"/>
    <property type="gene ID" value="ENSKMAG00000008828.1"/>
</dbReference>
<evidence type="ECO:0000313" key="9">
    <source>
        <dbReference type="Ensembl" id="ENSKMAP00000011718.1"/>
    </source>
</evidence>
<dbReference type="AlphaFoldDB" id="A0A3Q3A5P4"/>
<keyword evidence="2" id="KW-1017">Isopeptide bond</keyword>
<feature type="compositionally biased region" description="Basic and acidic residues" evidence="7">
    <location>
        <begin position="681"/>
        <end position="691"/>
    </location>
</feature>
<evidence type="ECO:0000256" key="4">
    <source>
        <dbReference type="ARBA" id="ARBA00022843"/>
    </source>
</evidence>
<feature type="compositionally biased region" description="Low complexity" evidence="7">
    <location>
        <begin position="203"/>
        <end position="236"/>
    </location>
</feature>
<dbReference type="OMA" id="DSHRSEM"/>
<feature type="region of interest" description="Disordered" evidence="7">
    <location>
        <begin position="1"/>
        <end position="27"/>
    </location>
</feature>
<feature type="compositionally biased region" description="Polar residues" evidence="7">
    <location>
        <begin position="549"/>
        <end position="559"/>
    </location>
</feature>
<feature type="compositionally biased region" description="Basic and acidic residues" evidence="7">
    <location>
        <begin position="307"/>
        <end position="320"/>
    </location>
</feature>